<feature type="region of interest" description="Disordered" evidence="3">
    <location>
        <begin position="417"/>
        <end position="441"/>
    </location>
</feature>
<organism evidence="5 6">
    <name type="scientific">Psophocarpus tetragonolobus</name>
    <name type="common">Winged bean</name>
    <name type="synonym">Dolichos tetragonolobus</name>
    <dbReference type="NCBI Taxonomy" id="3891"/>
    <lineage>
        <taxon>Eukaryota</taxon>
        <taxon>Viridiplantae</taxon>
        <taxon>Streptophyta</taxon>
        <taxon>Embryophyta</taxon>
        <taxon>Tracheophyta</taxon>
        <taxon>Spermatophyta</taxon>
        <taxon>Magnoliopsida</taxon>
        <taxon>eudicotyledons</taxon>
        <taxon>Gunneridae</taxon>
        <taxon>Pentapetalae</taxon>
        <taxon>rosids</taxon>
        <taxon>fabids</taxon>
        <taxon>Fabales</taxon>
        <taxon>Fabaceae</taxon>
        <taxon>Papilionoideae</taxon>
        <taxon>50 kb inversion clade</taxon>
        <taxon>NPAAA clade</taxon>
        <taxon>indigoferoid/millettioid clade</taxon>
        <taxon>Phaseoleae</taxon>
        <taxon>Psophocarpus</taxon>
    </lineage>
</organism>
<reference evidence="5 6" key="1">
    <citation type="submission" date="2024-01" db="EMBL/GenBank/DDBJ databases">
        <title>The genomes of 5 underutilized Papilionoideae crops provide insights into root nodulation and disease resistanc.</title>
        <authorList>
            <person name="Jiang F."/>
        </authorList>
    </citation>
    <scope>NUCLEOTIDE SEQUENCE [LARGE SCALE GENOMIC DNA]</scope>
    <source>
        <strain evidence="5">DUOXIRENSHENG_FW03</strain>
        <tissue evidence="5">Leaves</tissue>
    </source>
</reference>
<dbReference type="GO" id="GO:0031499">
    <property type="term" value="C:TRAMP complex"/>
    <property type="evidence" value="ECO:0007669"/>
    <property type="project" value="TreeGrafter"/>
</dbReference>
<dbReference type="InterPro" id="IPR043519">
    <property type="entry name" value="NT_sf"/>
</dbReference>
<gene>
    <name evidence="5" type="ORF">VNO78_25498</name>
</gene>
<dbReference type="GO" id="GO:0003729">
    <property type="term" value="F:mRNA binding"/>
    <property type="evidence" value="ECO:0007669"/>
    <property type="project" value="TreeGrafter"/>
</dbReference>
<dbReference type="GO" id="GO:0046872">
    <property type="term" value="F:metal ion binding"/>
    <property type="evidence" value="ECO:0007669"/>
    <property type="project" value="UniProtKB-KW"/>
</dbReference>
<protein>
    <recommendedName>
        <fullName evidence="4">PAP-associated domain-containing protein</fullName>
    </recommendedName>
</protein>
<feature type="region of interest" description="Disordered" evidence="3">
    <location>
        <begin position="1031"/>
        <end position="1087"/>
    </location>
</feature>
<evidence type="ECO:0000259" key="4">
    <source>
        <dbReference type="Pfam" id="PF03828"/>
    </source>
</evidence>
<dbReference type="InterPro" id="IPR002058">
    <property type="entry name" value="PAP_assoc"/>
</dbReference>
<keyword evidence="6" id="KW-1185">Reference proteome</keyword>
<feature type="domain" description="PAP-associated" evidence="4">
    <location>
        <begin position="1450"/>
        <end position="1501"/>
    </location>
</feature>
<evidence type="ECO:0000313" key="5">
    <source>
        <dbReference type="EMBL" id="KAK7390199.1"/>
    </source>
</evidence>
<dbReference type="GO" id="GO:0005730">
    <property type="term" value="C:nucleolus"/>
    <property type="evidence" value="ECO:0007669"/>
    <property type="project" value="TreeGrafter"/>
</dbReference>
<dbReference type="PANTHER" id="PTHR23092:SF48">
    <property type="entry name" value="NUCLEOTIDYLTRANSFERASE FAMILY PROTEIN"/>
    <property type="match status" value="1"/>
</dbReference>
<keyword evidence="2" id="KW-0460">Magnesium</keyword>
<dbReference type="Gene3D" id="1.10.1410.10">
    <property type="match status" value="1"/>
</dbReference>
<feature type="compositionally biased region" description="Basic residues" evidence="3">
    <location>
        <begin position="427"/>
        <end position="438"/>
    </location>
</feature>
<proteinExistence type="predicted"/>
<dbReference type="Proteomes" id="UP001386955">
    <property type="component" value="Unassembled WGS sequence"/>
</dbReference>
<sequence length="1681" mass="186202">MAHHQLIDALTSHISLYHSQSPNPNPNPNPRSSILKWFSSLSVDQRQAHLTVVDANFVQILLQMLAKLRSNGHGSFILLPDLPSRHNLPTLCFKKSRGLLARVADSDAAARAVFESARLFESREGEEAAAAPSTRRLDVLALAEGFVGDVHRFVEAMDRVSGGGFLRGEEAELGEDWVELHWLKAKGYYGIEAFIANRIEVSMRLAWLNCCGGRKRGVKLKEKMSAAGVGVNVFWRKKGCVDWWGNLDAGTRRKVFSTFIMKSAKSLVLFWELMEFLTRDVLEVTSSASDDEIWLSSVGVDRLLQHNRPVSAQRTISALPFDMEFGSVISPVNFCKKPAALARAFNSLLVLRDVNSMVTSSLNSEYDIGKLFFSSLNSVCTISDCILRKMRGFLMVISLDCTKLELLGEERDKSSSGKLKEKLTVSNRKKKGRNRNTKRQNPISKTCMADISHENPVKDIDCKVDNKKSDLVGSRELPAFHMGKEISTECSSSSSSSIIMDHTQGLDVGKVKVRTTSKRSRKERNKSKNIIIDNAGGDSQKSTMHAVSTTVISEGEVAICDRFLNSSTIQNVKNDNSIGNDILASNSSLCSSLSGLTKENSSTRKVEGETEDLPENGNSLGHQCCLLSDETKTLCSRLDTLTSDVDGNAPVSPPFPALRKGSFFSKENACPLNSGAVKAGIKSTVPDKPIREVNVKEFGLLKEKDRCLFESRNSAFSKCISYEWPGVPSIYFPSFNSHLPPATDRLHLDVGRNWHNHFCHPFVPTLQQARNPPIEGGCNPILSRPIPMSFDWPPVFRGGMTPSPNYNYDSSFISRKQCIFSKGLAVHSMQVDATVPDDERKYSGDVWDLPDLTNTFELADEFDNHCVSEEEYEVHTVSGIDYNQYFGGGIMYWNPSDYPGKGFSRPPSLSSDDSLWALREADMNRTVDDMVAFSSSYSTNGLTSPTAATFCSPFDPVGSGSQTVGYVMSGNEVPGKMLHSSSVTDAAVDEDTSGSLGNNLPGEVEGKAGDSHPYPILRPIIIPNLSRERFDHKSPCVPPTRREQPRIKRPPSPVVLCVPRAPRPPPPSPVSDSRKHRGFPTVRSGSSSPRHWGMRGWYHDGSNLDEACLRMDGAEVVWPWRSNNLAVRPLIQPLPAALLQDRLIALSQIARDQEHPDVAFPLQPPESQSCSAQSASLSLKHGILHDEIDSFCKQVAAENMARRPYINWAVKRVTRFLQVLWPRSRTNIYGSNATGMSLPTSDVDLVVGLPPVRNLEPIKEAGILEGRNGIKETCLQHAARYLANQDWVKSDSLKTVENTAIPIIMLVVEVPQDVITTSAPVLQSLNEEPHSTPRVHGNDNRSETIELEDSTLPKGSQMKFDALKSKSVRLDISFKSPSHTGLQTTQMVKELTEQFPAATPLALVLKQFLADRSLDQSYSGGLSSYCLVLLIIRFLQHEHHLGRPINQNHGSLLMDFLYFFGNVFDPRQMRISVQGSGLYIKRERGCSIDPIHIDDPLFPTNNVGRNCFRIHQCIKAFSEAYSVLENELQFLNSDSESCSRPRYRLLPKIIPMIDNALPQNRASLLKVCGGISLLQLGPWSVTVTIVPSHMWLVKWLLLWTEDVTSEANLEMMVATNEVGFHKSGYDCALDTIFSNGLRGLHSGCCGIDGESGGLSAVVDHLGWFKLLIAQSLVPYPLLYIR</sequence>
<dbReference type="GO" id="GO:0031123">
    <property type="term" value="P:RNA 3'-end processing"/>
    <property type="evidence" value="ECO:0007669"/>
    <property type="project" value="TreeGrafter"/>
</dbReference>
<dbReference type="Gene3D" id="3.30.460.10">
    <property type="entry name" value="Beta Polymerase, domain 2"/>
    <property type="match status" value="1"/>
</dbReference>
<dbReference type="PANTHER" id="PTHR23092">
    <property type="entry name" value="POLY(A) RNA POLYMERASE"/>
    <property type="match status" value="1"/>
</dbReference>
<name>A0AAN9S603_PSOTE</name>
<comment type="caution">
    <text evidence="5">The sequence shown here is derived from an EMBL/GenBank/DDBJ whole genome shotgun (WGS) entry which is preliminary data.</text>
</comment>
<dbReference type="SUPFAM" id="SSF81301">
    <property type="entry name" value="Nucleotidyltransferase"/>
    <property type="match status" value="1"/>
</dbReference>
<evidence type="ECO:0000256" key="3">
    <source>
        <dbReference type="SAM" id="MobiDB-lite"/>
    </source>
</evidence>
<dbReference type="EMBL" id="JAYMYS010000006">
    <property type="protein sequence ID" value="KAK7390199.1"/>
    <property type="molecule type" value="Genomic_DNA"/>
</dbReference>
<dbReference type="SUPFAM" id="SSF81631">
    <property type="entry name" value="PAP/OAS1 substrate-binding domain"/>
    <property type="match status" value="1"/>
</dbReference>
<evidence type="ECO:0000256" key="1">
    <source>
        <dbReference type="ARBA" id="ARBA00022723"/>
    </source>
</evidence>
<accession>A0AAN9S603</accession>
<evidence type="ECO:0000256" key="2">
    <source>
        <dbReference type="ARBA" id="ARBA00022842"/>
    </source>
</evidence>
<keyword evidence="1" id="KW-0479">Metal-binding</keyword>
<dbReference type="GO" id="GO:0043634">
    <property type="term" value="P:polyadenylation-dependent ncRNA catabolic process"/>
    <property type="evidence" value="ECO:0007669"/>
    <property type="project" value="TreeGrafter"/>
</dbReference>
<feature type="region of interest" description="Disordered" evidence="3">
    <location>
        <begin position="988"/>
        <end position="1012"/>
    </location>
</feature>
<dbReference type="Pfam" id="PF03828">
    <property type="entry name" value="PAP_assoc"/>
    <property type="match status" value="1"/>
</dbReference>
<dbReference type="GO" id="GO:1990817">
    <property type="term" value="F:poly(A) RNA polymerase activity"/>
    <property type="evidence" value="ECO:0007669"/>
    <property type="project" value="InterPro"/>
</dbReference>
<evidence type="ECO:0000313" key="6">
    <source>
        <dbReference type="Proteomes" id="UP001386955"/>
    </source>
</evidence>
<feature type="compositionally biased region" description="Basic and acidic residues" evidence="3">
    <location>
        <begin position="1031"/>
        <end position="1046"/>
    </location>
</feature>
<dbReference type="InterPro" id="IPR045862">
    <property type="entry name" value="Trf4-like"/>
</dbReference>